<feature type="transmembrane region" description="Helical" evidence="8">
    <location>
        <begin position="244"/>
        <end position="268"/>
    </location>
</feature>
<dbReference type="PANTHER" id="PTHR21143:SF133">
    <property type="entry name" value="GUSTATORY AND PHEROMONE RECEPTOR 32A-RELATED"/>
    <property type="match status" value="1"/>
</dbReference>
<name>A0A0H2UI55_RHOPR</name>
<keyword evidence="6 8" id="KW-0675">Receptor</keyword>
<dbReference type="GO" id="GO:0050909">
    <property type="term" value="P:sensory perception of taste"/>
    <property type="evidence" value="ECO:0007669"/>
    <property type="project" value="InterPro"/>
</dbReference>
<dbReference type="Proteomes" id="UP000015103">
    <property type="component" value="Unassembled WGS sequence"/>
</dbReference>
<dbReference type="GO" id="GO:0043025">
    <property type="term" value="C:neuronal cell body"/>
    <property type="evidence" value="ECO:0007669"/>
    <property type="project" value="TreeGrafter"/>
</dbReference>
<keyword evidence="5 8" id="KW-0472">Membrane</keyword>
<evidence type="ECO:0000256" key="4">
    <source>
        <dbReference type="ARBA" id="ARBA00022989"/>
    </source>
</evidence>
<dbReference type="InterPro" id="IPR013604">
    <property type="entry name" value="7TM_chemorcpt"/>
</dbReference>
<dbReference type="GO" id="GO:0030425">
    <property type="term" value="C:dendrite"/>
    <property type="evidence" value="ECO:0007669"/>
    <property type="project" value="TreeGrafter"/>
</dbReference>
<evidence type="ECO:0000313" key="10">
    <source>
        <dbReference type="Proteomes" id="UP000015103"/>
    </source>
</evidence>
<reference evidence="9" key="1">
    <citation type="submission" date="2015-06" db="UniProtKB">
        <authorList>
            <consortium name="EnsemblMetazoa"/>
        </authorList>
    </citation>
    <scope>IDENTIFICATION</scope>
</reference>
<keyword evidence="10" id="KW-1185">Reference proteome</keyword>
<keyword evidence="2 8" id="KW-1003">Cell membrane</keyword>
<evidence type="ECO:0000256" key="8">
    <source>
        <dbReference type="RuleBase" id="RU363108"/>
    </source>
</evidence>
<evidence type="ECO:0000256" key="3">
    <source>
        <dbReference type="ARBA" id="ARBA00022692"/>
    </source>
</evidence>
<keyword evidence="3 8" id="KW-0812">Transmembrane</keyword>
<dbReference type="PANTHER" id="PTHR21143">
    <property type="entry name" value="INVERTEBRATE GUSTATORY RECEPTOR"/>
    <property type="match status" value="1"/>
</dbReference>
<dbReference type="VEuPathDB" id="VectorBase:RPRC017351"/>
<comment type="caution">
    <text evidence="8">Lacks conserved residue(s) required for the propagation of feature annotation.</text>
</comment>
<evidence type="ECO:0000256" key="1">
    <source>
        <dbReference type="ARBA" id="ARBA00004651"/>
    </source>
</evidence>
<dbReference type="GO" id="GO:0007635">
    <property type="term" value="P:chemosensory behavior"/>
    <property type="evidence" value="ECO:0007669"/>
    <property type="project" value="TreeGrafter"/>
</dbReference>
<organism evidence="9 10">
    <name type="scientific">Rhodnius prolixus</name>
    <name type="common">Triatomid bug</name>
    <dbReference type="NCBI Taxonomy" id="13249"/>
    <lineage>
        <taxon>Eukaryota</taxon>
        <taxon>Metazoa</taxon>
        <taxon>Ecdysozoa</taxon>
        <taxon>Arthropoda</taxon>
        <taxon>Hexapoda</taxon>
        <taxon>Insecta</taxon>
        <taxon>Pterygota</taxon>
        <taxon>Neoptera</taxon>
        <taxon>Paraneoptera</taxon>
        <taxon>Hemiptera</taxon>
        <taxon>Heteroptera</taxon>
        <taxon>Panheteroptera</taxon>
        <taxon>Cimicomorpha</taxon>
        <taxon>Reduviidae</taxon>
        <taxon>Triatominae</taxon>
        <taxon>Rhodnius</taxon>
    </lineage>
</organism>
<comment type="subcellular location">
    <subcellularLocation>
        <location evidence="1 8">Cell membrane</location>
        <topology evidence="1 8">Multi-pass membrane protein</topology>
    </subcellularLocation>
</comment>
<evidence type="ECO:0000256" key="7">
    <source>
        <dbReference type="ARBA" id="ARBA00023224"/>
    </source>
</evidence>
<proteinExistence type="inferred from homology"/>
<sequence>MEKSLKKSLGIFKYLGIFPFNYFSGEILFSEKWFLYSSMLFSILLFNSVCITYNLHTIDLPVTQLMKLIINYSLLISISQYILGFFASVYYVDELNVAINRFYDIELLIGTMNVGNNKFLTLYLCYIYNTFIMINSPQIDLFPNSNRLQEFFASILVFQIISLNYLLFYMISFVYSLLDLIVKKLNEMNHIKDLELLLESYFLLNDSASHLQHYFNIPLININAGSFFSILTYIFMLIKLKPSLNLNLVIIIWLVLTILILFDIAFICQNLQKKCHEFDRILRRKVFEDNVGHIANNSKVYLHFTNCRIIKFSTFNFIDINYKMLSSMLAAITTYLVILLQMDDEHAQQLHEIANNYTNNTQ</sequence>
<evidence type="ECO:0000256" key="6">
    <source>
        <dbReference type="ARBA" id="ARBA00023170"/>
    </source>
</evidence>
<dbReference type="GO" id="GO:0008049">
    <property type="term" value="P:male courtship behavior"/>
    <property type="evidence" value="ECO:0007669"/>
    <property type="project" value="TreeGrafter"/>
</dbReference>
<accession>A0A0H2UI55</accession>
<feature type="transmembrane region" description="Helical" evidence="8">
    <location>
        <begin position="35"/>
        <end position="56"/>
    </location>
</feature>
<evidence type="ECO:0000313" key="9">
    <source>
        <dbReference type="EnsemblMetazoa" id="RPRC017351-PA"/>
    </source>
</evidence>
<evidence type="ECO:0000256" key="5">
    <source>
        <dbReference type="ARBA" id="ARBA00023136"/>
    </source>
</evidence>
<evidence type="ECO:0000256" key="2">
    <source>
        <dbReference type="ARBA" id="ARBA00022475"/>
    </source>
</evidence>
<protein>
    <recommendedName>
        <fullName evidence="8">Gustatory receptor</fullName>
    </recommendedName>
</protein>
<dbReference type="GO" id="GO:0007165">
    <property type="term" value="P:signal transduction"/>
    <property type="evidence" value="ECO:0007669"/>
    <property type="project" value="UniProtKB-KW"/>
</dbReference>
<feature type="transmembrane region" description="Helical" evidence="8">
    <location>
        <begin position="219"/>
        <end position="238"/>
    </location>
</feature>
<dbReference type="EnsemblMetazoa" id="RPRC017351-RA">
    <property type="protein sequence ID" value="RPRC017351-PA"/>
    <property type="gene ID" value="RPRC017351"/>
</dbReference>
<feature type="transmembrane region" description="Helical" evidence="8">
    <location>
        <begin position="151"/>
        <end position="178"/>
    </location>
</feature>
<dbReference type="GO" id="GO:0005886">
    <property type="term" value="C:plasma membrane"/>
    <property type="evidence" value="ECO:0007669"/>
    <property type="project" value="UniProtKB-SubCell"/>
</dbReference>
<dbReference type="EMBL" id="ACPB03000812">
    <property type="status" value="NOT_ANNOTATED_CDS"/>
    <property type="molecule type" value="Genomic_DNA"/>
</dbReference>
<keyword evidence="4 8" id="KW-1133">Transmembrane helix</keyword>
<feature type="transmembrane region" description="Helical" evidence="8">
    <location>
        <begin position="320"/>
        <end position="340"/>
    </location>
</feature>
<dbReference type="AlphaFoldDB" id="A0A0H2UI55"/>
<comment type="similarity">
    <text evidence="8">Belongs to the insect chemoreceptor superfamily. Gustatory receptor (GR) family.</text>
</comment>
<feature type="transmembrane region" description="Helical" evidence="8">
    <location>
        <begin position="68"/>
        <end position="92"/>
    </location>
</feature>
<keyword evidence="7 8" id="KW-0807">Transducer</keyword>
<dbReference type="GO" id="GO:0030424">
    <property type="term" value="C:axon"/>
    <property type="evidence" value="ECO:0007669"/>
    <property type="project" value="TreeGrafter"/>
</dbReference>
<dbReference type="Pfam" id="PF08395">
    <property type="entry name" value="7tm_7"/>
    <property type="match status" value="1"/>
</dbReference>
<comment type="function">
    <text evidence="8">Gustatory receptor which mediates acceptance or avoidance behavior, depending on its substrates.</text>
</comment>